<dbReference type="InterPro" id="IPR028082">
    <property type="entry name" value="Peripla_BP_I"/>
</dbReference>
<accession>A0ABQ4N1M3</accession>
<name>A0ABQ4N1M3_9BACL</name>
<keyword evidence="3" id="KW-0732">Signal</keyword>
<dbReference type="Gene3D" id="3.40.50.2300">
    <property type="match status" value="1"/>
</dbReference>
<sequence>MAIGARKAIIEAGKENQILIAAAADGQKEALELIKDGKYGATGLNDPVLIIKTGLDAALQILEEGATFPKTSYTPAVAITKENVDEYYNPDAEF</sequence>
<dbReference type="SUPFAM" id="SSF53822">
    <property type="entry name" value="Periplasmic binding protein-like I"/>
    <property type="match status" value="1"/>
</dbReference>
<dbReference type="PANTHER" id="PTHR46847:SF1">
    <property type="entry name" value="D-ALLOSE-BINDING PERIPLASMIC PROTEIN-RELATED"/>
    <property type="match status" value="1"/>
</dbReference>
<evidence type="ECO:0000256" key="2">
    <source>
        <dbReference type="ARBA" id="ARBA00007639"/>
    </source>
</evidence>
<protein>
    <recommendedName>
        <fullName evidence="6">Periplasmic binding protein domain-containing protein</fullName>
    </recommendedName>
</protein>
<comment type="subcellular location">
    <subcellularLocation>
        <location evidence="1">Cell envelope</location>
    </subcellularLocation>
</comment>
<evidence type="ECO:0000256" key="3">
    <source>
        <dbReference type="ARBA" id="ARBA00022729"/>
    </source>
</evidence>
<reference evidence="4 5" key="1">
    <citation type="submission" date="2021-04" db="EMBL/GenBank/DDBJ databases">
        <title>Draft genome sequence of Paenibacillus cisolokensis, LC2-13A.</title>
        <authorList>
            <person name="Uke A."/>
            <person name="Chhe C."/>
            <person name="Baramee S."/>
            <person name="Kosugi A."/>
        </authorList>
    </citation>
    <scope>NUCLEOTIDE SEQUENCE [LARGE SCALE GENOMIC DNA]</scope>
    <source>
        <strain evidence="4 5">LC2-13A</strain>
    </source>
</reference>
<keyword evidence="5" id="KW-1185">Reference proteome</keyword>
<proteinExistence type="inferred from homology"/>
<dbReference type="EMBL" id="BOVJ01000019">
    <property type="protein sequence ID" value="GIQ62078.1"/>
    <property type="molecule type" value="Genomic_DNA"/>
</dbReference>
<evidence type="ECO:0000256" key="1">
    <source>
        <dbReference type="ARBA" id="ARBA00004196"/>
    </source>
</evidence>
<evidence type="ECO:0000313" key="4">
    <source>
        <dbReference type="EMBL" id="GIQ62078.1"/>
    </source>
</evidence>
<evidence type="ECO:0008006" key="6">
    <source>
        <dbReference type="Google" id="ProtNLM"/>
    </source>
</evidence>
<dbReference type="PANTHER" id="PTHR46847">
    <property type="entry name" value="D-ALLOSE-BINDING PERIPLASMIC PROTEIN-RELATED"/>
    <property type="match status" value="1"/>
</dbReference>
<comment type="similarity">
    <text evidence="2">Belongs to the bacterial solute-binding protein 2 family.</text>
</comment>
<dbReference type="RefSeq" id="WP_213527358.1">
    <property type="nucleotide sequence ID" value="NZ_BOVJ01000019.1"/>
</dbReference>
<comment type="caution">
    <text evidence="4">The sequence shown here is derived from an EMBL/GenBank/DDBJ whole genome shotgun (WGS) entry which is preliminary data.</text>
</comment>
<organism evidence="4 5">
    <name type="scientific">Paenibacillus cisolokensis</name>
    <dbReference type="NCBI Taxonomy" id="1658519"/>
    <lineage>
        <taxon>Bacteria</taxon>
        <taxon>Bacillati</taxon>
        <taxon>Bacillota</taxon>
        <taxon>Bacilli</taxon>
        <taxon>Bacillales</taxon>
        <taxon>Paenibacillaceae</taxon>
        <taxon>Paenibacillus</taxon>
    </lineage>
</organism>
<gene>
    <name evidence="4" type="ORF">PACILC2_06460</name>
</gene>
<dbReference type="Proteomes" id="UP000680304">
    <property type="component" value="Unassembled WGS sequence"/>
</dbReference>
<evidence type="ECO:0000313" key="5">
    <source>
        <dbReference type="Proteomes" id="UP000680304"/>
    </source>
</evidence>